<organism evidence="2 3">
    <name type="scientific">Mongoliibacter ruber</name>
    <dbReference type="NCBI Taxonomy" id="1750599"/>
    <lineage>
        <taxon>Bacteria</taxon>
        <taxon>Pseudomonadati</taxon>
        <taxon>Bacteroidota</taxon>
        <taxon>Cytophagia</taxon>
        <taxon>Cytophagales</taxon>
        <taxon>Cyclobacteriaceae</taxon>
        <taxon>Mongoliibacter</taxon>
    </lineage>
</organism>
<sequence length="73" mass="8318">MNVLRILGIVLAIALFFYLGYVLWDISRKKYGFNIYGLGTVIRGLISYVTLYFGIFIETPDDRLVLLLITGVL</sequence>
<evidence type="ECO:0000256" key="1">
    <source>
        <dbReference type="SAM" id="Phobius"/>
    </source>
</evidence>
<comment type="caution">
    <text evidence="2">The sequence shown here is derived from an EMBL/GenBank/DDBJ whole genome shotgun (WGS) entry which is preliminary data.</text>
</comment>
<evidence type="ECO:0000313" key="3">
    <source>
        <dbReference type="Proteomes" id="UP000238157"/>
    </source>
</evidence>
<gene>
    <name evidence="2" type="ORF">CLW00_102238</name>
</gene>
<keyword evidence="1" id="KW-0472">Membrane</keyword>
<protein>
    <submittedName>
        <fullName evidence="2">Uncharacterized protein</fullName>
    </submittedName>
</protein>
<accession>A0A2T0WSU3</accession>
<dbReference type="EMBL" id="PVTR01000002">
    <property type="protein sequence ID" value="PRY89762.1"/>
    <property type="molecule type" value="Genomic_DNA"/>
</dbReference>
<proteinExistence type="predicted"/>
<keyword evidence="1" id="KW-1133">Transmembrane helix</keyword>
<feature type="transmembrane region" description="Helical" evidence="1">
    <location>
        <begin position="6"/>
        <end position="24"/>
    </location>
</feature>
<name>A0A2T0WSU3_9BACT</name>
<dbReference type="AlphaFoldDB" id="A0A2T0WSU3"/>
<evidence type="ECO:0000313" key="2">
    <source>
        <dbReference type="EMBL" id="PRY89762.1"/>
    </source>
</evidence>
<dbReference type="Proteomes" id="UP000238157">
    <property type="component" value="Unassembled WGS sequence"/>
</dbReference>
<dbReference type="RefSeq" id="WP_106132448.1">
    <property type="nucleotide sequence ID" value="NZ_PVTR01000002.1"/>
</dbReference>
<dbReference type="OrthoDB" id="1447895at2"/>
<reference evidence="2 3" key="1">
    <citation type="submission" date="2018-03" db="EMBL/GenBank/DDBJ databases">
        <title>Genomic Encyclopedia of Archaeal and Bacterial Type Strains, Phase II (KMG-II): from individual species to whole genera.</title>
        <authorList>
            <person name="Goeker M."/>
        </authorList>
    </citation>
    <scope>NUCLEOTIDE SEQUENCE [LARGE SCALE GENOMIC DNA]</scope>
    <source>
        <strain evidence="2 3">DSM 27929</strain>
    </source>
</reference>
<keyword evidence="1" id="KW-0812">Transmembrane</keyword>
<keyword evidence="3" id="KW-1185">Reference proteome</keyword>
<feature type="transmembrane region" description="Helical" evidence="1">
    <location>
        <begin position="36"/>
        <end position="57"/>
    </location>
</feature>